<keyword evidence="2" id="KW-0677">Repeat</keyword>
<feature type="site" description="Catalytically relevant" evidence="6">
    <location>
        <position position="153"/>
    </location>
</feature>
<dbReference type="PROSITE" id="PS51371">
    <property type="entry name" value="CBS"/>
    <property type="match status" value="2"/>
</dbReference>
<dbReference type="InterPro" id="IPR050986">
    <property type="entry name" value="GutQ/KpsF_isomerases"/>
</dbReference>
<reference evidence="10 11" key="2">
    <citation type="journal article" date="2016" name="Sci. Rep.">
        <title>The genome of Rhizobiales bacteria in predatory ants reveals urease gene functions but no genes for nitrogen fixation.</title>
        <authorList>
            <person name="Neuvonen M.M."/>
            <person name="Tamarit D."/>
            <person name="Naslund K."/>
            <person name="Liebig J."/>
            <person name="Feldhaar H."/>
            <person name="Moran N.A."/>
            <person name="Guy L."/>
            <person name="Andersson S.G."/>
        </authorList>
    </citation>
    <scope>NUCLEOTIDE SEQUENCE [LARGE SCALE GENOMIC DNA]</scope>
    <source>
        <strain evidence="10 11">Hsal</strain>
    </source>
</reference>
<evidence type="ECO:0000313" key="11">
    <source>
        <dbReference type="Proteomes" id="UP000188912"/>
    </source>
</evidence>
<dbReference type="KEGG" id="thd:BHV28_06420"/>
<dbReference type="InterPro" id="IPR001347">
    <property type="entry name" value="SIS_dom"/>
</dbReference>
<dbReference type="GO" id="GO:0005975">
    <property type="term" value="P:carbohydrate metabolic process"/>
    <property type="evidence" value="ECO:0007669"/>
    <property type="project" value="InterPro"/>
</dbReference>
<dbReference type="GO" id="GO:0046872">
    <property type="term" value="F:metal ion binding"/>
    <property type="evidence" value="ECO:0007669"/>
    <property type="project" value="UniProtKB-KW"/>
</dbReference>
<dbReference type="CDD" id="cd05014">
    <property type="entry name" value="SIS_Kpsf"/>
    <property type="match status" value="1"/>
</dbReference>
<feature type="domain" description="CBS" evidence="8">
    <location>
        <begin position="210"/>
        <end position="269"/>
    </location>
</feature>
<dbReference type="GO" id="GO:1901135">
    <property type="term" value="P:carbohydrate derivative metabolic process"/>
    <property type="evidence" value="ECO:0007669"/>
    <property type="project" value="InterPro"/>
</dbReference>
<dbReference type="PIRSF" id="PIRSF004692">
    <property type="entry name" value="KdsD_KpsF"/>
    <property type="match status" value="1"/>
</dbReference>
<protein>
    <submittedName>
        <fullName evidence="10">KpsF/GutQ</fullName>
    </submittedName>
</protein>
<dbReference type="Gene3D" id="3.10.580.10">
    <property type="entry name" value="CBS-domain"/>
    <property type="match status" value="1"/>
</dbReference>
<dbReference type="EMBL" id="CP017315">
    <property type="protein sequence ID" value="AQS41345.1"/>
    <property type="molecule type" value="Genomic_DNA"/>
</dbReference>
<evidence type="ECO:0000256" key="4">
    <source>
        <dbReference type="PIRNR" id="PIRNR004692"/>
    </source>
</evidence>
<gene>
    <name evidence="10" type="ORF">BHV28_06420</name>
</gene>
<evidence type="ECO:0000256" key="1">
    <source>
        <dbReference type="ARBA" id="ARBA00008165"/>
    </source>
</evidence>
<dbReference type="CDD" id="cd04604">
    <property type="entry name" value="CBS_pair_SIS_assoc"/>
    <property type="match status" value="1"/>
</dbReference>
<evidence type="ECO:0000256" key="6">
    <source>
        <dbReference type="PIRSR" id="PIRSR004692-3"/>
    </source>
</evidence>
<feature type="site" description="Catalytically relevant" evidence="6">
    <location>
        <position position="194"/>
    </location>
</feature>
<dbReference type="SMART" id="SM00116">
    <property type="entry name" value="CBS"/>
    <property type="match status" value="2"/>
</dbReference>
<reference evidence="10 11" key="1">
    <citation type="journal article" date="2010" name="Science">
        <title>Genomic comparison of the ants Camponotus floridanus and Harpegnathos saltator.</title>
        <authorList>
            <person name="Bonasio R."/>
            <person name="Zhang G."/>
            <person name="Ye C."/>
            <person name="Mutti N.S."/>
            <person name="Fang X."/>
            <person name="Qin N."/>
            <person name="Donahue G."/>
            <person name="Yang P."/>
            <person name="Li Q."/>
            <person name="Li C."/>
            <person name="Zhang P."/>
            <person name="Huang Z."/>
            <person name="Berger S.L."/>
            <person name="Reinberg D."/>
            <person name="Wang J."/>
            <person name="Liebig J."/>
        </authorList>
    </citation>
    <scope>NUCLEOTIDE SEQUENCE [LARGE SCALE GENOMIC DNA]</scope>
    <source>
        <strain evidence="10 11">Hsal</strain>
    </source>
</reference>
<evidence type="ECO:0000259" key="9">
    <source>
        <dbReference type="PROSITE" id="PS51464"/>
    </source>
</evidence>
<dbReference type="InterPro" id="IPR004800">
    <property type="entry name" value="KdsD/KpsF-type"/>
</dbReference>
<dbReference type="Gene3D" id="3.40.50.10490">
    <property type="entry name" value="Glucose-6-phosphate isomerase like protein, domain 1"/>
    <property type="match status" value="1"/>
</dbReference>
<dbReference type="GO" id="GO:0097367">
    <property type="term" value="F:carbohydrate derivative binding"/>
    <property type="evidence" value="ECO:0007669"/>
    <property type="project" value="InterPro"/>
</dbReference>
<dbReference type="PANTHER" id="PTHR42745:SF1">
    <property type="entry name" value="ARABINOSE 5-PHOSPHATE ISOMERASE KDSD"/>
    <property type="match status" value="1"/>
</dbReference>
<dbReference type="AlphaFoldDB" id="A0A1U9JU01"/>
<dbReference type="SUPFAM" id="SSF53697">
    <property type="entry name" value="SIS domain"/>
    <property type="match status" value="1"/>
</dbReference>
<feature type="domain" description="SIS" evidence="9">
    <location>
        <begin position="41"/>
        <end position="185"/>
    </location>
</feature>
<evidence type="ECO:0000256" key="2">
    <source>
        <dbReference type="ARBA" id="ARBA00022737"/>
    </source>
</evidence>
<comment type="similarity">
    <text evidence="1 4">Belongs to the SIS family. GutQ/KpsF subfamily.</text>
</comment>
<proteinExistence type="inferred from homology"/>
<sequence length="326" mass="33529">MTVMDDESIAGSALATVSTETAGLAAVMKALQGDMAAAFVAAVRLVAASKGRVIVTGLGKSGHIGTKIAATLASTGTPAFFVHAAEANHGDLGMIGAGDVLLALSWSGETAELAGILNHSRRFRIPLIALTSGKNSALGRQADVLLLLPRAEEACPHGLAPTTSTMMQLALGDALAVALLQARHFTASDFKVFHPGGSLGASLRYVGDIMHKGAEMPLVKTGTLMPEAMKVLAAKHLGCVVVVDGKGKLAGIVTDGDLARNITRDLSKLHVDDVMTRAPKTVKPDMIAAAAIALLQDHQISALLVAEAGKPVGIVHFHDLLRIGTA</sequence>
<evidence type="ECO:0000256" key="5">
    <source>
        <dbReference type="PIRSR" id="PIRSR004692-2"/>
    </source>
</evidence>
<name>A0A1U9JU01_9HYPH</name>
<dbReference type="InterPro" id="IPR046342">
    <property type="entry name" value="CBS_dom_sf"/>
</dbReference>
<evidence type="ECO:0000256" key="3">
    <source>
        <dbReference type="ARBA" id="ARBA00023122"/>
    </source>
</evidence>
<dbReference type="NCBIfam" id="TIGR00393">
    <property type="entry name" value="kpsF"/>
    <property type="match status" value="1"/>
</dbReference>
<dbReference type="PROSITE" id="PS51464">
    <property type="entry name" value="SIS"/>
    <property type="match status" value="1"/>
</dbReference>
<accession>A0A1U9JU01</accession>
<keyword evidence="11" id="KW-1185">Reference proteome</keyword>
<feature type="domain" description="CBS" evidence="8">
    <location>
        <begin position="275"/>
        <end position="326"/>
    </location>
</feature>
<feature type="site" description="Catalytically relevant" evidence="6">
    <location>
        <position position="112"/>
    </location>
</feature>
<dbReference type="FunFam" id="3.40.50.10490:FF:000011">
    <property type="entry name" value="Arabinose 5-phosphate isomerase"/>
    <property type="match status" value="1"/>
</dbReference>
<dbReference type="InterPro" id="IPR046348">
    <property type="entry name" value="SIS_dom_sf"/>
</dbReference>
<dbReference type="Pfam" id="PF00571">
    <property type="entry name" value="CBS"/>
    <property type="match status" value="2"/>
</dbReference>
<evidence type="ECO:0000256" key="7">
    <source>
        <dbReference type="PROSITE-ProRule" id="PRU00703"/>
    </source>
</evidence>
<dbReference type="InterPro" id="IPR035474">
    <property type="entry name" value="SIS_Kpsf"/>
</dbReference>
<evidence type="ECO:0000313" key="10">
    <source>
        <dbReference type="EMBL" id="AQS41345.1"/>
    </source>
</evidence>
<dbReference type="InterPro" id="IPR000644">
    <property type="entry name" value="CBS_dom"/>
</dbReference>
<dbReference type="STRING" id="1902579.BHV28_06420"/>
<dbReference type="PANTHER" id="PTHR42745">
    <property type="match status" value="1"/>
</dbReference>
<dbReference type="Proteomes" id="UP000188912">
    <property type="component" value="Chromosome"/>
</dbReference>
<organism evidence="10 11">
    <name type="scientific">Candidatus Tokpelaia hoelldobleri</name>
    <dbReference type="NCBI Taxonomy" id="1902579"/>
    <lineage>
        <taxon>Bacteria</taxon>
        <taxon>Pseudomonadati</taxon>
        <taxon>Pseudomonadota</taxon>
        <taxon>Alphaproteobacteria</taxon>
        <taxon>Hyphomicrobiales</taxon>
        <taxon>Candidatus Tokpelaia</taxon>
    </lineage>
</organism>
<evidence type="ECO:0000259" key="8">
    <source>
        <dbReference type="PROSITE" id="PS51371"/>
    </source>
</evidence>
<keyword evidence="3 7" id="KW-0129">CBS domain</keyword>
<keyword evidence="5" id="KW-0479">Metal-binding</keyword>
<feature type="site" description="Catalytically relevant" evidence="6">
    <location>
        <position position="60"/>
    </location>
</feature>
<feature type="binding site" evidence="5">
    <location>
        <position position="83"/>
    </location>
    <ligand>
        <name>Zn(2+)</name>
        <dbReference type="ChEBI" id="CHEBI:29105"/>
    </ligand>
</feature>
<dbReference type="GO" id="GO:0019146">
    <property type="term" value="F:arabinose-5-phosphate isomerase activity"/>
    <property type="evidence" value="ECO:0007669"/>
    <property type="project" value="UniProtKB-ARBA"/>
</dbReference>
<keyword evidence="5" id="KW-0862">Zinc</keyword>
<dbReference type="Pfam" id="PF01380">
    <property type="entry name" value="SIS"/>
    <property type="match status" value="1"/>
</dbReference>